<evidence type="ECO:0000313" key="7">
    <source>
        <dbReference type="Proteomes" id="UP001229209"/>
    </source>
</evidence>
<dbReference type="CDD" id="cd06225">
    <property type="entry name" value="HAMP"/>
    <property type="match status" value="1"/>
</dbReference>
<keyword evidence="4" id="KW-0812">Transmembrane</keyword>
<dbReference type="PROSITE" id="PS50885">
    <property type="entry name" value="HAMP"/>
    <property type="match status" value="1"/>
</dbReference>
<evidence type="ECO:0000256" key="2">
    <source>
        <dbReference type="ARBA" id="ARBA00022475"/>
    </source>
</evidence>
<gene>
    <name evidence="6" type="ORF">J2S04_001758</name>
</gene>
<organism evidence="6 7">
    <name type="scientific">Alicyclobacillus tolerans</name>
    <dbReference type="NCBI Taxonomy" id="90970"/>
    <lineage>
        <taxon>Bacteria</taxon>
        <taxon>Bacillati</taxon>
        <taxon>Bacillota</taxon>
        <taxon>Bacilli</taxon>
        <taxon>Bacillales</taxon>
        <taxon>Alicyclobacillaceae</taxon>
        <taxon>Alicyclobacillus</taxon>
    </lineage>
</organism>
<feature type="transmembrane region" description="Helical" evidence="4">
    <location>
        <begin position="17"/>
        <end position="35"/>
    </location>
</feature>
<sequence>MESSFRQKILFGIRTKLILLTVISLLISAPISTFIEHELRYGLGFHVSAQAGTLINTAISIIVTTILIAISFQFIVIRNIHKIIEVVSRWAKGDFRHRVAIRSKDELGRLSVHMNEMADEISRLLQAVQSASN</sequence>
<dbReference type="EMBL" id="JAURUO010000008">
    <property type="protein sequence ID" value="MDP9728807.1"/>
    <property type="molecule type" value="Genomic_DNA"/>
</dbReference>
<dbReference type="InterPro" id="IPR003660">
    <property type="entry name" value="HAMP_dom"/>
</dbReference>
<protein>
    <submittedName>
        <fullName evidence="6">Methyl-accepting chemotaxis protein</fullName>
    </submittedName>
</protein>
<feature type="transmembrane region" description="Helical" evidence="4">
    <location>
        <begin position="55"/>
        <end position="77"/>
    </location>
</feature>
<comment type="subcellular location">
    <subcellularLocation>
        <location evidence="1">Cell membrane</location>
    </subcellularLocation>
</comment>
<feature type="domain" description="HAMP" evidence="5">
    <location>
        <begin position="74"/>
        <end position="126"/>
    </location>
</feature>
<accession>A0ABT9LX21</accession>
<evidence type="ECO:0000256" key="3">
    <source>
        <dbReference type="ARBA" id="ARBA00023136"/>
    </source>
</evidence>
<dbReference type="RefSeq" id="WP_306954498.1">
    <property type="nucleotide sequence ID" value="NZ_JAURUO010000008.1"/>
</dbReference>
<evidence type="ECO:0000256" key="4">
    <source>
        <dbReference type="SAM" id="Phobius"/>
    </source>
</evidence>
<comment type="caution">
    <text evidence="6">The sequence shown here is derived from an EMBL/GenBank/DDBJ whole genome shotgun (WGS) entry which is preliminary data.</text>
</comment>
<dbReference type="Gene3D" id="6.10.340.10">
    <property type="match status" value="1"/>
</dbReference>
<evidence type="ECO:0000256" key="1">
    <source>
        <dbReference type="ARBA" id="ARBA00004236"/>
    </source>
</evidence>
<proteinExistence type="predicted"/>
<dbReference type="SUPFAM" id="SSF158472">
    <property type="entry name" value="HAMP domain-like"/>
    <property type="match status" value="1"/>
</dbReference>
<dbReference type="Pfam" id="PF00672">
    <property type="entry name" value="HAMP"/>
    <property type="match status" value="1"/>
</dbReference>
<name>A0ABT9LX21_9BACL</name>
<keyword evidence="7" id="KW-1185">Reference proteome</keyword>
<evidence type="ECO:0000259" key="5">
    <source>
        <dbReference type="PROSITE" id="PS50885"/>
    </source>
</evidence>
<keyword evidence="2" id="KW-1003">Cell membrane</keyword>
<keyword evidence="3 4" id="KW-0472">Membrane</keyword>
<evidence type="ECO:0000313" key="6">
    <source>
        <dbReference type="EMBL" id="MDP9728807.1"/>
    </source>
</evidence>
<reference evidence="6 7" key="1">
    <citation type="submission" date="2023-07" db="EMBL/GenBank/DDBJ databases">
        <title>Genomic Encyclopedia of Type Strains, Phase IV (KMG-IV): sequencing the most valuable type-strain genomes for metagenomic binning, comparative biology and taxonomic classification.</title>
        <authorList>
            <person name="Goeker M."/>
        </authorList>
    </citation>
    <scope>NUCLEOTIDE SEQUENCE [LARGE SCALE GENOMIC DNA]</scope>
    <source>
        <strain evidence="6 7">DSM 25924</strain>
    </source>
</reference>
<keyword evidence="4" id="KW-1133">Transmembrane helix</keyword>
<dbReference type="Proteomes" id="UP001229209">
    <property type="component" value="Unassembled WGS sequence"/>
</dbReference>
<dbReference type="SMART" id="SM00304">
    <property type="entry name" value="HAMP"/>
    <property type="match status" value="1"/>
</dbReference>